<keyword evidence="1 3" id="KW-0812">Transmembrane</keyword>
<evidence type="ECO:0000259" key="4">
    <source>
        <dbReference type="PROSITE" id="PS50885"/>
    </source>
</evidence>
<keyword evidence="3" id="KW-0472">Membrane</keyword>
<reference evidence="5 6" key="1">
    <citation type="submission" date="2015-07" db="EMBL/GenBank/DDBJ databases">
        <authorList>
            <person name="Ju K.-S."/>
            <person name="Doroghazi J.R."/>
            <person name="Metcalf W.W."/>
        </authorList>
    </citation>
    <scope>NUCLEOTIDE SEQUENCE [LARGE SCALE GENOMIC DNA]</scope>
    <source>
        <strain evidence="5 6">NRRL B-3589</strain>
    </source>
</reference>
<name>A0ABR5IT62_9ACTN</name>
<evidence type="ECO:0000256" key="3">
    <source>
        <dbReference type="SAM" id="Phobius"/>
    </source>
</evidence>
<gene>
    <name evidence="5" type="ORF">ADK38_42745</name>
</gene>
<dbReference type="Pfam" id="PF00672">
    <property type="entry name" value="HAMP"/>
    <property type="match status" value="1"/>
</dbReference>
<feature type="non-terminal residue" evidence="5">
    <location>
        <position position="1"/>
    </location>
</feature>
<keyword evidence="2 3" id="KW-1133">Transmembrane helix</keyword>
<dbReference type="Proteomes" id="UP000037020">
    <property type="component" value="Unassembled WGS sequence"/>
</dbReference>
<dbReference type="SMART" id="SM00304">
    <property type="entry name" value="HAMP"/>
    <property type="match status" value="1"/>
</dbReference>
<evidence type="ECO:0000313" key="5">
    <source>
        <dbReference type="EMBL" id="KOG58835.1"/>
    </source>
</evidence>
<dbReference type="EMBL" id="LGUT01004163">
    <property type="protein sequence ID" value="KOG58835.1"/>
    <property type="molecule type" value="Genomic_DNA"/>
</dbReference>
<sequence length="126" mass="13489">SGPVHRDGDRYFAVGRADVPGGDRVQRLGLSVVTTVPVPSGTAVGSDRLLGPLAAVVLLVIALLVAWWLVRRVQRPLRVLDMEAARLVRGSLDRPVPATGRGETARIGATLETLRRQLLGEGERPV</sequence>
<evidence type="ECO:0000313" key="6">
    <source>
        <dbReference type="Proteomes" id="UP000037020"/>
    </source>
</evidence>
<protein>
    <recommendedName>
        <fullName evidence="4">HAMP domain-containing protein</fullName>
    </recommendedName>
</protein>
<feature type="non-terminal residue" evidence="5">
    <location>
        <position position="126"/>
    </location>
</feature>
<evidence type="ECO:0000256" key="2">
    <source>
        <dbReference type="ARBA" id="ARBA00022989"/>
    </source>
</evidence>
<feature type="transmembrane region" description="Helical" evidence="3">
    <location>
        <begin position="49"/>
        <end position="70"/>
    </location>
</feature>
<organism evidence="5 6">
    <name type="scientific">Streptomyces varsoviensis</name>
    <dbReference type="NCBI Taxonomy" id="67373"/>
    <lineage>
        <taxon>Bacteria</taxon>
        <taxon>Bacillati</taxon>
        <taxon>Actinomycetota</taxon>
        <taxon>Actinomycetes</taxon>
        <taxon>Kitasatosporales</taxon>
        <taxon>Streptomycetaceae</taxon>
        <taxon>Streptomyces</taxon>
    </lineage>
</organism>
<dbReference type="PROSITE" id="PS50885">
    <property type="entry name" value="HAMP"/>
    <property type="match status" value="1"/>
</dbReference>
<dbReference type="Gene3D" id="6.10.340.10">
    <property type="match status" value="1"/>
</dbReference>
<feature type="domain" description="HAMP" evidence="4">
    <location>
        <begin position="71"/>
        <end position="123"/>
    </location>
</feature>
<comment type="caution">
    <text evidence="5">The sequence shown here is derived from an EMBL/GenBank/DDBJ whole genome shotgun (WGS) entry which is preliminary data.</text>
</comment>
<accession>A0ABR5IT62</accession>
<keyword evidence="6" id="KW-1185">Reference proteome</keyword>
<dbReference type="InterPro" id="IPR003660">
    <property type="entry name" value="HAMP_dom"/>
</dbReference>
<proteinExistence type="predicted"/>
<evidence type="ECO:0000256" key="1">
    <source>
        <dbReference type="ARBA" id="ARBA00022692"/>
    </source>
</evidence>